<protein>
    <submittedName>
        <fullName evidence="1">Uncharacterized protein</fullName>
    </submittedName>
</protein>
<proteinExistence type="predicted"/>
<dbReference type="PATRIC" id="fig|1365257.3.peg.2264"/>
<dbReference type="AlphaFoldDB" id="A0A167N0Y1"/>
<evidence type="ECO:0000313" key="1">
    <source>
        <dbReference type="EMBL" id="KZN67287.1"/>
    </source>
</evidence>
<gene>
    <name evidence="1" type="ORF">N478_17850</name>
</gene>
<accession>A0A167N0Y1</accession>
<name>A0A167N0Y1_9GAMM</name>
<comment type="caution">
    <text evidence="1">The sequence shown here is derived from an EMBL/GenBank/DDBJ whole genome shotgun (WGS) entry which is preliminary data.</text>
</comment>
<dbReference type="EMBL" id="AUXX01000015">
    <property type="protein sequence ID" value="KZN67287.1"/>
    <property type="molecule type" value="Genomic_DNA"/>
</dbReference>
<reference evidence="1 2" key="1">
    <citation type="submission" date="2013-07" db="EMBL/GenBank/DDBJ databases">
        <title>Comparative Genomic and Metabolomic Analysis of Twelve Strains of Pseudoalteromonas luteoviolacea.</title>
        <authorList>
            <person name="Vynne N.G."/>
            <person name="Mansson M."/>
            <person name="Gram L."/>
        </authorList>
    </citation>
    <scope>NUCLEOTIDE SEQUENCE [LARGE SCALE GENOMIC DNA]</scope>
    <source>
        <strain evidence="1 2">S4060-1</strain>
    </source>
</reference>
<evidence type="ECO:0000313" key="2">
    <source>
        <dbReference type="Proteomes" id="UP000076661"/>
    </source>
</evidence>
<organism evidence="1 2">
    <name type="scientific">Pseudoalteromonas luteoviolacea S4060-1</name>
    <dbReference type="NCBI Taxonomy" id="1365257"/>
    <lineage>
        <taxon>Bacteria</taxon>
        <taxon>Pseudomonadati</taxon>
        <taxon>Pseudomonadota</taxon>
        <taxon>Gammaproteobacteria</taxon>
        <taxon>Alteromonadales</taxon>
        <taxon>Pseudoalteromonadaceae</taxon>
        <taxon>Pseudoalteromonas</taxon>
    </lineage>
</organism>
<sequence>MKTTLKILNYKKPHQLFASFFKTPQEKVKFIKSMIKTA</sequence>
<dbReference type="Proteomes" id="UP000076661">
    <property type="component" value="Unassembled WGS sequence"/>
</dbReference>